<dbReference type="Gene3D" id="3.30.1380.10">
    <property type="match status" value="1"/>
</dbReference>
<name>A0A6M3JNB8_9ZZZZ</name>
<accession>A0A6M3JNB8</accession>
<protein>
    <submittedName>
        <fullName evidence="1">Putative peptidase</fullName>
    </submittedName>
</protein>
<reference evidence="1" key="1">
    <citation type="submission" date="2020-03" db="EMBL/GenBank/DDBJ databases">
        <title>The deep terrestrial virosphere.</title>
        <authorList>
            <person name="Holmfeldt K."/>
            <person name="Nilsson E."/>
            <person name="Simone D."/>
            <person name="Lopez-Fernandez M."/>
            <person name="Wu X."/>
            <person name="de Brujin I."/>
            <person name="Lundin D."/>
            <person name="Andersson A."/>
            <person name="Bertilsson S."/>
            <person name="Dopson M."/>
        </authorList>
    </citation>
    <scope>NUCLEOTIDE SEQUENCE</scope>
    <source>
        <strain evidence="1">MM415A03574</strain>
    </source>
</reference>
<gene>
    <name evidence="1" type="ORF">MM415A03574_0012</name>
</gene>
<dbReference type="InterPro" id="IPR009045">
    <property type="entry name" value="Zn_M74/Hedgehog-like"/>
</dbReference>
<proteinExistence type="predicted"/>
<dbReference type="AlphaFoldDB" id="A0A6M3JNB8"/>
<dbReference type="EMBL" id="MT141817">
    <property type="protein sequence ID" value="QJA70748.1"/>
    <property type="molecule type" value="Genomic_DNA"/>
</dbReference>
<evidence type="ECO:0000313" key="1">
    <source>
        <dbReference type="EMBL" id="QJA70748.1"/>
    </source>
</evidence>
<organism evidence="1">
    <name type="scientific">viral metagenome</name>
    <dbReference type="NCBI Taxonomy" id="1070528"/>
    <lineage>
        <taxon>unclassified sequences</taxon>
        <taxon>metagenomes</taxon>
        <taxon>organismal metagenomes</taxon>
    </lineage>
</organism>
<sequence length="155" mass="17872">MPYYSKLSMDGLGTCDDRLQRVFNKVILYHDCKIICGHRGEEEQTEAYESKRSKVQFPNSKHNSSPSVATDAVPYPIVWPETLKMLNRFKEGRGTIAQVMMVIKDLTRFYCFAGYVLGMAQEMGTPLIWGGDWDGDMDFKDQTFDDLPHFELRDI</sequence>